<evidence type="ECO:0000313" key="2">
    <source>
        <dbReference type="Proteomes" id="UP001207468"/>
    </source>
</evidence>
<gene>
    <name evidence="1" type="ORF">F5148DRAFT_994467</name>
</gene>
<reference evidence="1" key="1">
    <citation type="submission" date="2021-03" db="EMBL/GenBank/DDBJ databases">
        <title>Evolutionary priming and transition to the ectomycorrhizal habit in an iconic lineage of mushroom-forming fungi: is preadaptation a requirement?</title>
        <authorList>
            <consortium name="DOE Joint Genome Institute"/>
            <person name="Looney B.P."/>
            <person name="Miyauchi S."/>
            <person name="Morin E."/>
            <person name="Drula E."/>
            <person name="Courty P.E."/>
            <person name="Chicoki N."/>
            <person name="Fauchery L."/>
            <person name="Kohler A."/>
            <person name="Kuo A."/>
            <person name="LaButti K."/>
            <person name="Pangilinan J."/>
            <person name="Lipzen A."/>
            <person name="Riley R."/>
            <person name="Andreopoulos W."/>
            <person name="He G."/>
            <person name="Johnson J."/>
            <person name="Barry K.W."/>
            <person name="Grigoriev I.V."/>
            <person name="Nagy L."/>
            <person name="Hibbett D."/>
            <person name="Henrissat B."/>
            <person name="Matheny P.B."/>
            <person name="Labbe J."/>
            <person name="Martin A.F."/>
        </authorList>
    </citation>
    <scope>NUCLEOTIDE SEQUENCE</scope>
    <source>
        <strain evidence="1">BPL698</strain>
    </source>
</reference>
<sequence>MSWISNLEGKPDPNFRDDGPKVPDPTIPHRMVSTKRANQPFLAYKAYRDEQAKLHVAWRERQDARLAAIARGDPNPPPAEPDPTAEKEVGLLGLLKFFACVVLAFFLAGKFVTGEWTWGSDSLARLGLTLRRSGSEWLFDSQSMLFSEGLLSQFDGADPDKPLYIAIDGDVYDVSSNRRIYGPGGSYAVMAGVDAARAFGTGCFKEHRTHDLRGLSGSEIQSVEHWKQFFKEHKSYFKVGRVNHPPIDPTSPLPSHCDPKKDAEQKVRWGAAPQPAPAGDPAAAAKREEAISKSVELDPDSGVTSGKSAHEEL</sequence>
<dbReference type="Proteomes" id="UP001207468">
    <property type="component" value="Unassembled WGS sequence"/>
</dbReference>
<proteinExistence type="predicted"/>
<comment type="caution">
    <text evidence="1">The sequence shown here is derived from an EMBL/GenBank/DDBJ whole genome shotgun (WGS) entry which is preliminary data.</text>
</comment>
<name>A0ACC0UI98_9AGAM</name>
<dbReference type="EMBL" id="JAGFNK010000030">
    <property type="protein sequence ID" value="KAI9510976.1"/>
    <property type="molecule type" value="Genomic_DNA"/>
</dbReference>
<accession>A0ACC0UI98</accession>
<protein>
    <submittedName>
        <fullName evidence="1">Cytochrome b5</fullName>
    </submittedName>
</protein>
<keyword evidence="2" id="KW-1185">Reference proteome</keyword>
<evidence type="ECO:0000313" key="1">
    <source>
        <dbReference type="EMBL" id="KAI9510976.1"/>
    </source>
</evidence>
<organism evidence="1 2">
    <name type="scientific">Russula earlei</name>
    <dbReference type="NCBI Taxonomy" id="71964"/>
    <lineage>
        <taxon>Eukaryota</taxon>
        <taxon>Fungi</taxon>
        <taxon>Dikarya</taxon>
        <taxon>Basidiomycota</taxon>
        <taxon>Agaricomycotina</taxon>
        <taxon>Agaricomycetes</taxon>
        <taxon>Russulales</taxon>
        <taxon>Russulaceae</taxon>
        <taxon>Russula</taxon>
    </lineage>
</organism>